<dbReference type="Gene3D" id="3.30.40.10">
    <property type="entry name" value="Zinc/RING finger domain, C3HC4 (zinc finger)"/>
    <property type="match status" value="1"/>
</dbReference>
<feature type="compositionally biased region" description="Acidic residues" evidence="1">
    <location>
        <begin position="963"/>
        <end position="973"/>
    </location>
</feature>
<evidence type="ECO:0000313" key="3">
    <source>
        <dbReference type="Proteomes" id="UP000054477"/>
    </source>
</evidence>
<feature type="compositionally biased region" description="Polar residues" evidence="1">
    <location>
        <begin position="975"/>
        <end position="985"/>
    </location>
</feature>
<dbReference type="InterPro" id="IPR013083">
    <property type="entry name" value="Znf_RING/FYVE/PHD"/>
</dbReference>
<feature type="region of interest" description="Disordered" evidence="1">
    <location>
        <begin position="221"/>
        <end position="244"/>
    </location>
</feature>
<keyword evidence="3" id="KW-1185">Reference proteome</keyword>
<feature type="compositionally biased region" description="Low complexity" evidence="1">
    <location>
        <begin position="89"/>
        <end position="104"/>
    </location>
</feature>
<name>A0A0C9Y4Q5_9AGAR</name>
<evidence type="ECO:0000313" key="2">
    <source>
        <dbReference type="EMBL" id="KIK03053.1"/>
    </source>
</evidence>
<organism evidence="2 3">
    <name type="scientific">Laccaria amethystina LaAM-08-1</name>
    <dbReference type="NCBI Taxonomy" id="1095629"/>
    <lineage>
        <taxon>Eukaryota</taxon>
        <taxon>Fungi</taxon>
        <taxon>Dikarya</taxon>
        <taxon>Basidiomycota</taxon>
        <taxon>Agaricomycotina</taxon>
        <taxon>Agaricomycetes</taxon>
        <taxon>Agaricomycetidae</taxon>
        <taxon>Agaricales</taxon>
        <taxon>Agaricineae</taxon>
        <taxon>Hydnangiaceae</taxon>
        <taxon>Laccaria</taxon>
    </lineage>
</organism>
<evidence type="ECO:0000256" key="1">
    <source>
        <dbReference type="SAM" id="MobiDB-lite"/>
    </source>
</evidence>
<gene>
    <name evidence="2" type="ORF">K443DRAFT_5638</name>
</gene>
<evidence type="ECO:0008006" key="4">
    <source>
        <dbReference type="Google" id="ProtNLM"/>
    </source>
</evidence>
<accession>A0A0C9Y4Q5</accession>
<feature type="region of interest" description="Disordered" evidence="1">
    <location>
        <begin position="30"/>
        <end position="137"/>
    </location>
</feature>
<proteinExistence type="predicted"/>
<feature type="compositionally biased region" description="Acidic residues" evidence="1">
    <location>
        <begin position="1378"/>
        <end position="1422"/>
    </location>
</feature>
<dbReference type="EMBL" id="KN838584">
    <property type="protein sequence ID" value="KIK03053.1"/>
    <property type="molecule type" value="Genomic_DNA"/>
</dbReference>
<feature type="region of interest" description="Disordered" evidence="1">
    <location>
        <begin position="1362"/>
        <end position="1444"/>
    </location>
</feature>
<dbReference type="STRING" id="1095629.A0A0C9Y4Q5"/>
<protein>
    <recommendedName>
        <fullName evidence="4">Zinc finger PHD-type domain-containing protein</fullName>
    </recommendedName>
</protein>
<dbReference type="InterPro" id="IPR011011">
    <property type="entry name" value="Znf_FYVE_PHD"/>
</dbReference>
<dbReference type="OrthoDB" id="3173036at2759"/>
<dbReference type="SUPFAM" id="SSF57903">
    <property type="entry name" value="FYVE/PHD zinc finger"/>
    <property type="match status" value="1"/>
</dbReference>
<dbReference type="Proteomes" id="UP000054477">
    <property type="component" value="Unassembled WGS sequence"/>
</dbReference>
<dbReference type="HOGENOM" id="CLU_002907_1_0_1"/>
<sequence length="1533" mass="169237">MAKKKRLSEFTALSTQSCNACELEVKIGLGGESNWTTHTESVTHRKNEAAKNSNAKSKLTSFFKKKLPGSSSRSSPLTAAPSPLQDPTPSFSGSSQDGPSSAPPIVNTPDDEHMVINSDGSPLPPPPSAGAVSSSSLLSELERAQKWMSLHDFPETPFWSWKPVKMSGKWQIEHLTEPLDTIKRSRISRRLFDEVEEILLEGKINRLISTMVAVGGTLAPSENPTSPVDINPTAAPAKAPKAKHMPKPAAPACPGYYFKFPPGQSLYTSYAFQIHVIQVLPWSLELNDLNRLVLHSKECSGVAKALLKGKEAAPLPCTSCVNLQNHAVIMGIRHRALDGAHEHTPWSFLSAGQMLSLLWRKSHIINRLKLQSLNAAHKIGPNIVLVPASSQCSEKLTRQHGTYTAPVATKLQTSSIPSIDVTKRHIATAPLRSSSGFPTAPELQSNLSICYPPRTEELGSVDSQRIQGMTMAVDELKIQECLRWDPHSNHILGVCREHGGRLGASALKFRSIIQADTVLTGLKDKFIHFATEATVIGTSILSGDPSDYTTRPFIISGSCKEELVEDQELLLRRASNALIVTQRANRRWLHCIASDGDSCRHRALCNITLISDLQPSSRLYSVLSLLLFFNTRCGADEIMSDFDWKHVLKRFRNTLLRLKGISINGVPLSTSTLKFHLVACGMSRSAADTLLAPNDKQDVVLMIKLLNAIANLTPASETDTPLIKSTRQLSLHEQLVHLSAAAHLILAIYHTDKGEFIPVQTFFDVMSMIKNVYFCVAKTQVDDITGHFWIILLGTDGLEKVFGKVRTMVGNDTNADQLQLTNRIDSAVQCVKILEMHPEWGDQSRRLDAKPLPSDAADISRKYDHINPKSWKGDTQVQNVVLGGSWSAGFRAAETELADTQFPSPFDGMEETGGYDIMCPFGNGKMVLVDGGLAAGERDETEEERDDSLVAIQNEATAPNPEDGADIEPDFDDITGTSELTESPTPQAPEAWIPIEDNRLKHVRSFSQYNESKSIAETFAPPDLSLSEEEEMICVLDPALTIVQCNSQIFLAVFQVLGIRHDTADVQTLPSHFSAEPNVHIHGQIMKLSLIGGTPKPGEPDWEWNGAFEAHSGFRDIEGCWVELIDPQMKQASWGRNVGEDTYVFQTSDLCSILAMLCERVINETHRLPSITLSDSFPYRSSVGQACFICESDPVDGVRQHDGAPACSLCPNILIDSLSGPDLLKHMGVHILHDHNVLGRPSPCGFCLNSQCEIHLTRHGQTITIDMQKSRCPNLRKVHLKIVESFTERQPCTNHPLKCPLCMLIVWKYNLQTHIMNVHPNANTALYESMYRLHSSETTLMKAVFLAHARLTRNKTTKTKALVISAEHSSRRALQTSEDSEDDGENYEQDNDDTNTQDDEDTSAQEDEVGGSELEPIEDSVTEGDGATESNQVEVESTQAYAHPIPELAIQLSTRKRGRQTAPVDNDLMCNDPECETLIHDGDLLRCDSPGCYLTYHLTCQGLVEKPEGGWFCDDECRRNAGFIVRKRRPRGD</sequence>
<reference evidence="2 3" key="1">
    <citation type="submission" date="2014-04" db="EMBL/GenBank/DDBJ databases">
        <authorList>
            <consortium name="DOE Joint Genome Institute"/>
            <person name="Kuo A."/>
            <person name="Kohler A."/>
            <person name="Nagy L.G."/>
            <person name="Floudas D."/>
            <person name="Copeland A."/>
            <person name="Barry K.W."/>
            <person name="Cichocki N."/>
            <person name="Veneault-Fourrey C."/>
            <person name="LaButti K."/>
            <person name="Lindquist E.A."/>
            <person name="Lipzen A."/>
            <person name="Lundell T."/>
            <person name="Morin E."/>
            <person name="Murat C."/>
            <person name="Sun H."/>
            <person name="Tunlid A."/>
            <person name="Henrissat B."/>
            <person name="Grigoriev I.V."/>
            <person name="Hibbett D.S."/>
            <person name="Martin F."/>
            <person name="Nordberg H.P."/>
            <person name="Cantor M.N."/>
            <person name="Hua S.X."/>
        </authorList>
    </citation>
    <scope>NUCLEOTIDE SEQUENCE [LARGE SCALE GENOMIC DNA]</scope>
    <source>
        <strain evidence="2 3">LaAM-08-1</strain>
    </source>
</reference>
<feature type="compositionally biased region" description="Polar residues" evidence="1">
    <location>
        <begin position="1428"/>
        <end position="1440"/>
    </location>
</feature>
<reference evidence="3" key="2">
    <citation type="submission" date="2015-01" db="EMBL/GenBank/DDBJ databases">
        <title>Evolutionary Origins and Diversification of the Mycorrhizal Mutualists.</title>
        <authorList>
            <consortium name="DOE Joint Genome Institute"/>
            <consortium name="Mycorrhizal Genomics Consortium"/>
            <person name="Kohler A."/>
            <person name="Kuo A."/>
            <person name="Nagy L.G."/>
            <person name="Floudas D."/>
            <person name="Copeland A."/>
            <person name="Barry K.W."/>
            <person name="Cichocki N."/>
            <person name="Veneault-Fourrey C."/>
            <person name="LaButti K."/>
            <person name="Lindquist E.A."/>
            <person name="Lipzen A."/>
            <person name="Lundell T."/>
            <person name="Morin E."/>
            <person name="Murat C."/>
            <person name="Riley R."/>
            <person name="Ohm R."/>
            <person name="Sun H."/>
            <person name="Tunlid A."/>
            <person name="Henrissat B."/>
            <person name="Grigoriev I.V."/>
            <person name="Hibbett D.S."/>
            <person name="Martin F."/>
        </authorList>
    </citation>
    <scope>NUCLEOTIDE SEQUENCE [LARGE SCALE GENOMIC DNA]</scope>
    <source>
        <strain evidence="3">LaAM-08-1</strain>
    </source>
</reference>
<feature type="region of interest" description="Disordered" evidence="1">
    <location>
        <begin position="955"/>
        <end position="990"/>
    </location>
</feature>